<organism evidence="19 20">
    <name type="scientific">Elliptochloris bilobata</name>
    <dbReference type="NCBI Taxonomy" id="381761"/>
    <lineage>
        <taxon>Eukaryota</taxon>
        <taxon>Viridiplantae</taxon>
        <taxon>Chlorophyta</taxon>
        <taxon>core chlorophytes</taxon>
        <taxon>Trebouxiophyceae</taxon>
        <taxon>Trebouxiophyceae incertae sedis</taxon>
        <taxon>Elliptochloris clade</taxon>
        <taxon>Elliptochloris</taxon>
    </lineage>
</organism>
<protein>
    <recommendedName>
        <fullName evidence="3">thioredoxin-dependent peroxiredoxin</fullName>
        <ecNumber evidence="3">1.11.1.24</ecNumber>
    </recommendedName>
    <alternativeName>
        <fullName evidence="13">Thioredoxin peroxidase</fullName>
    </alternativeName>
    <alternativeName>
        <fullName evidence="15">Thioredoxin-dependent peroxiredoxin Q</fullName>
    </alternativeName>
</protein>
<dbReference type="EMBL" id="JALJOU010000005">
    <property type="protein sequence ID" value="KAK9843676.1"/>
    <property type="molecule type" value="Genomic_DNA"/>
</dbReference>
<sequence length="159" mass="17821">MAVQALQLGERMQDYPDYYRVLKMQDGKGLALSSLEGKKPVVLFFYPKAATPGCTKQACKFRDEYAKFQDVAEVLGISSDTPEVNAEFAEAQNLPFPLLSDANELLRKSFGIKGDLLGLLPGRETFVIDKAGMVRMAFNNQFNPEQHVEEAWQVLQTLQ</sequence>
<evidence type="ECO:0000256" key="6">
    <source>
        <dbReference type="ARBA" id="ARBA00022640"/>
    </source>
</evidence>
<evidence type="ECO:0000256" key="17">
    <source>
        <dbReference type="PIRSR" id="PIRSR000239-1"/>
    </source>
</evidence>
<evidence type="ECO:0000256" key="10">
    <source>
        <dbReference type="ARBA" id="ARBA00023078"/>
    </source>
</evidence>
<proteinExistence type="inferred from homology"/>
<reference evidence="19 20" key="1">
    <citation type="journal article" date="2024" name="Nat. Commun.">
        <title>Phylogenomics reveals the evolutionary origins of lichenization in chlorophyte algae.</title>
        <authorList>
            <person name="Puginier C."/>
            <person name="Libourel C."/>
            <person name="Otte J."/>
            <person name="Skaloud P."/>
            <person name="Haon M."/>
            <person name="Grisel S."/>
            <person name="Petersen M."/>
            <person name="Berrin J.G."/>
            <person name="Delaux P.M."/>
            <person name="Dal Grande F."/>
            <person name="Keller J."/>
        </authorList>
    </citation>
    <scope>NUCLEOTIDE SEQUENCE [LARGE SCALE GENOMIC DNA]</scope>
    <source>
        <strain evidence="19 20">SAG 245.80</strain>
    </source>
</reference>
<evidence type="ECO:0000256" key="14">
    <source>
        <dbReference type="ARBA" id="ARBA00038489"/>
    </source>
</evidence>
<comment type="caution">
    <text evidence="19">The sequence shown here is derived from an EMBL/GenBank/DDBJ whole genome shotgun (WGS) entry which is preliminary data.</text>
</comment>
<dbReference type="InterPro" id="IPR050924">
    <property type="entry name" value="Peroxiredoxin_BCP/PrxQ"/>
</dbReference>
<evidence type="ECO:0000256" key="4">
    <source>
        <dbReference type="ARBA" id="ARBA00022528"/>
    </source>
</evidence>
<name>A0AAW1SC50_9CHLO</name>
<dbReference type="PANTHER" id="PTHR42801:SF4">
    <property type="entry name" value="AHPC_TSA FAMILY PROTEIN"/>
    <property type="match status" value="1"/>
</dbReference>
<dbReference type="GO" id="GO:0034599">
    <property type="term" value="P:cellular response to oxidative stress"/>
    <property type="evidence" value="ECO:0007669"/>
    <property type="project" value="TreeGrafter"/>
</dbReference>
<dbReference type="GO" id="GO:0008379">
    <property type="term" value="F:thioredoxin peroxidase activity"/>
    <property type="evidence" value="ECO:0007669"/>
    <property type="project" value="TreeGrafter"/>
</dbReference>
<dbReference type="AlphaFoldDB" id="A0AAW1SC50"/>
<dbReference type="PIRSF" id="PIRSF000239">
    <property type="entry name" value="AHPC"/>
    <property type="match status" value="1"/>
</dbReference>
<evidence type="ECO:0000256" key="3">
    <source>
        <dbReference type="ARBA" id="ARBA00013017"/>
    </source>
</evidence>
<evidence type="ECO:0000256" key="11">
    <source>
        <dbReference type="ARBA" id="ARBA00023157"/>
    </source>
</evidence>
<evidence type="ECO:0000256" key="2">
    <source>
        <dbReference type="ARBA" id="ARBA00011245"/>
    </source>
</evidence>
<gene>
    <name evidence="19" type="ORF">WJX81_002003</name>
</gene>
<dbReference type="Proteomes" id="UP001445335">
    <property type="component" value="Unassembled WGS sequence"/>
</dbReference>
<evidence type="ECO:0000256" key="15">
    <source>
        <dbReference type="ARBA" id="ARBA00042163"/>
    </source>
</evidence>
<dbReference type="Pfam" id="PF00578">
    <property type="entry name" value="AhpC-TSA"/>
    <property type="match status" value="1"/>
</dbReference>
<evidence type="ECO:0000313" key="20">
    <source>
        <dbReference type="Proteomes" id="UP001445335"/>
    </source>
</evidence>
<evidence type="ECO:0000256" key="1">
    <source>
        <dbReference type="ARBA" id="ARBA00004456"/>
    </source>
</evidence>
<dbReference type="EC" id="1.11.1.24" evidence="3"/>
<dbReference type="PANTHER" id="PTHR42801">
    <property type="entry name" value="THIOREDOXIN-DEPENDENT PEROXIDE REDUCTASE"/>
    <property type="match status" value="1"/>
</dbReference>
<dbReference type="PROSITE" id="PS51352">
    <property type="entry name" value="THIOREDOXIN_2"/>
    <property type="match status" value="1"/>
</dbReference>
<dbReference type="Gene3D" id="3.40.30.10">
    <property type="entry name" value="Glutaredoxin"/>
    <property type="match status" value="1"/>
</dbReference>
<evidence type="ECO:0000256" key="12">
    <source>
        <dbReference type="ARBA" id="ARBA00023284"/>
    </source>
</evidence>
<dbReference type="CDD" id="cd03017">
    <property type="entry name" value="PRX_BCP"/>
    <property type="match status" value="1"/>
</dbReference>
<evidence type="ECO:0000256" key="5">
    <source>
        <dbReference type="ARBA" id="ARBA00022559"/>
    </source>
</evidence>
<dbReference type="InterPro" id="IPR024706">
    <property type="entry name" value="Peroxiredoxin_AhpC-typ"/>
</dbReference>
<feature type="domain" description="Thioredoxin" evidence="18">
    <location>
        <begin position="6"/>
        <end position="159"/>
    </location>
</feature>
<comment type="subunit">
    <text evidence="2">Monomer.</text>
</comment>
<comment type="subcellular location">
    <subcellularLocation>
        <location evidence="1">Plastid</location>
        <location evidence="1">Chloroplast thylakoid lumen</location>
    </subcellularLocation>
</comment>
<keyword evidence="20" id="KW-1185">Reference proteome</keyword>
<keyword evidence="12" id="KW-0676">Redox-active center</keyword>
<evidence type="ECO:0000313" key="19">
    <source>
        <dbReference type="EMBL" id="KAK9843676.1"/>
    </source>
</evidence>
<accession>A0AAW1SC50</accession>
<dbReference type="SUPFAM" id="SSF52833">
    <property type="entry name" value="Thioredoxin-like"/>
    <property type="match status" value="1"/>
</dbReference>
<evidence type="ECO:0000256" key="7">
    <source>
        <dbReference type="ARBA" id="ARBA00022862"/>
    </source>
</evidence>
<evidence type="ECO:0000256" key="9">
    <source>
        <dbReference type="ARBA" id="ARBA00023002"/>
    </source>
</evidence>
<keyword evidence="6" id="KW-0934">Plastid</keyword>
<keyword evidence="10" id="KW-0793">Thylakoid</keyword>
<evidence type="ECO:0000256" key="13">
    <source>
        <dbReference type="ARBA" id="ARBA00032824"/>
    </source>
</evidence>
<feature type="active site" description="Cysteine sulfenic acid (-SOH) intermediate; for peroxidase activity" evidence="17">
    <location>
        <position position="54"/>
    </location>
</feature>
<dbReference type="FunFam" id="3.40.30.10:FF:000122">
    <property type="entry name" value="Peroxiredoxin Q chloroplastic"/>
    <property type="match status" value="1"/>
</dbReference>
<dbReference type="InterPro" id="IPR036249">
    <property type="entry name" value="Thioredoxin-like_sf"/>
</dbReference>
<dbReference type="GO" id="GO:0009543">
    <property type="term" value="C:chloroplast thylakoid lumen"/>
    <property type="evidence" value="ECO:0007669"/>
    <property type="project" value="UniProtKB-SubCell"/>
</dbReference>
<dbReference type="InterPro" id="IPR000866">
    <property type="entry name" value="AhpC/TSA"/>
</dbReference>
<evidence type="ECO:0000256" key="16">
    <source>
        <dbReference type="ARBA" id="ARBA00049091"/>
    </source>
</evidence>
<keyword evidence="8" id="KW-0809">Transit peptide</keyword>
<keyword evidence="11" id="KW-1015">Disulfide bond</keyword>
<dbReference type="InterPro" id="IPR013766">
    <property type="entry name" value="Thioredoxin_domain"/>
</dbReference>
<keyword evidence="4" id="KW-0150">Chloroplast</keyword>
<evidence type="ECO:0000259" key="18">
    <source>
        <dbReference type="PROSITE" id="PS51352"/>
    </source>
</evidence>
<comment type="similarity">
    <text evidence="14">Belongs to the peroxiredoxin family. BCP/PrxQ subfamily.</text>
</comment>
<evidence type="ECO:0000256" key="8">
    <source>
        <dbReference type="ARBA" id="ARBA00022946"/>
    </source>
</evidence>
<keyword evidence="9" id="KW-0560">Oxidoreductase</keyword>
<keyword evidence="5" id="KW-0575">Peroxidase</keyword>
<keyword evidence="7" id="KW-0049">Antioxidant</keyword>
<comment type="catalytic activity">
    <reaction evidence="16">
        <text>a hydroperoxide + [thioredoxin]-dithiol = an alcohol + [thioredoxin]-disulfide + H2O</text>
        <dbReference type="Rhea" id="RHEA:62620"/>
        <dbReference type="Rhea" id="RHEA-COMP:10698"/>
        <dbReference type="Rhea" id="RHEA-COMP:10700"/>
        <dbReference type="ChEBI" id="CHEBI:15377"/>
        <dbReference type="ChEBI" id="CHEBI:29950"/>
        <dbReference type="ChEBI" id="CHEBI:30879"/>
        <dbReference type="ChEBI" id="CHEBI:35924"/>
        <dbReference type="ChEBI" id="CHEBI:50058"/>
        <dbReference type="EC" id="1.11.1.24"/>
    </reaction>
</comment>
<dbReference type="GO" id="GO:0045454">
    <property type="term" value="P:cell redox homeostasis"/>
    <property type="evidence" value="ECO:0007669"/>
    <property type="project" value="TreeGrafter"/>
</dbReference>